<feature type="transmembrane region" description="Helical" evidence="2">
    <location>
        <begin position="103"/>
        <end position="126"/>
    </location>
</feature>
<reference evidence="3" key="1">
    <citation type="journal article" date="2023" name="G3 (Bethesda)">
        <title>A reference genome for the long-term kleptoplast-retaining sea slug Elysia crispata morphotype clarki.</title>
        <authorList>
            <person name="Eastman K.E."/>
            <person name="Pendleton A.L."/>
            <person name="Shaikh M.A."/>
            <person name="Suttiyut T."/>
            <person name="Ogas R."/>
            <person name="Tomko P."/>
            <person name="Gavelis G."/>
            <person name="Widhalm J.R."/>
            <person name="Wisecaver J.H."/>
        </authorList>
    </citation>
    <scope>NUCLEOTIDE SEQUENCE</scope>
    <source>
        <strain evidence="3">ECLA1</strain>
    </source>
</reference>
<dbReference type="AlphaFoldDB" id="A0AAE1CZD4"/>
<dbReference type="Proteomes" id="UP001283361">
    <property type="component" value="Unassembled WGS sequence"/>
</dbReference>
<keyword evidence="2" id="KW-0812">Transmembrane</keyword>
<keyword evidence="2" id="KW-0472">Membrane</keyword>
<accession>A0AAE1CZD4</accession>
<keyword evidence="2" id="KW-1133">Transmembrane helix</keyword>
<evidence type="ECO:0000256" key="2">
    <source>
        <dbReference type="SAM" id="Phobius"/>
    </source>
</evidence>
<evidence type="ECO:0000313" key="3">
    <source>
        <dbReference type="EMBL" id="KAK3746920.1"/>
    </source>
</evidence>
<feature type="compositionally biased region" description="Acidic residues" evidence="1">
    <location>
        <begin position="140"/>
        <end position="150"/>
    </location>
</feature>
<comment type="caution">
    <text evidence="3">The sequence shown here is derived from an EMBL/GenBank/DDBJ whole genome shotgun (WGS) entry which is preliminary data.</text>
</comment>
<keyword evidence="4" id="KW-1185">Reference proteome</keyword>
<sequence>MMMMNALNLAQHQLPLGASASLGVNVSGLSLSPLYDTDNFRGNKPKDTKLDGSNNSINSGTTPSLWLSELARTLPAVAENSSHSLEKLSGVKRLKEPKKDSSVIIKISLLLVVTAFVLIASYKFVVHLFVGYSDRKDDPYTDGESDEEDSTGMKKHHGPILDIG</sequence>
<gene>
    <name evidence="3" type="ORF">RRG08_030331</name>
</gene>
<name>A0AAE1CZD4_9GAST</name>
<organism evidence="3 4">
    <name type="scientific">Elysia crispata</name>
    <name type="common">lettuce slug</name>
    <dbReference type="NCBI Taxonomy" id="231223"/>
    <lineage>
        <taxon>Eukaryota</taxon>
        <taxon>Metazoa</taxon>
        <taxon>Spiralia</taxon>
        <taxon>Lophotrochozoa</taxon>
        <taxon>Mollusca</taxon>
        <taxon>Gastropoda</taxon>
        <taxon>Heterobranchia</taxon>
        <taxon>Euthyneura</taxon>
        <taxon>Panpulmonata</taxon>
        <taxon>Sacoglossa</taxon>
        <taxon>Placobranchoidea</taxon>
        <taxon>Plakobranchidae</taxon>
        <taxon>Elysia</taxon>
    </lineage>
</organism>
<evidence type="ECO:0000313" key="4">
    <source>
        <dbReference type="Proteomes" id="UP001283361"/>
    </source>
</evidence>
<proteinExistence type="predicted"/>
<feature type="region of interest" description="Disordered" evidence="1">
    <location>
        <begin position="137"/>
        <end position="164"/>
    </location>
</feature>
<evidence type="ECO:0000256" key="1">
    <source>
        <dbReference type="SAM" id="MobiDB-lite"/>
    </source>
</evidence>
<dbReference type="EMBL" id="JAWDGP010006114">
    <property type="protein sequence ID" value="KAK3746920.1"/>
    <property type="molecule type" value="Genomic_DNA"/>
</dbReference>
<protein>
    <submittedName>
        <fullName evidence="3">Uncharacterized protein</fullName>
    </submittedName>
</protein>